<dbReference type="PANTHER" id="PTHR46001:SF5">
    <property type="entry name" value="RHO GUANINE NUCLEOTIDE EXCHANGE FACTOR TIAM2"/>
    <property type="match status" value="1"/>
</dbReference>
<dbReference type="Proteomes" id="UP000248484">
    <property type="component" value="Chromosome 10"/>
</dbReference>
<reference evidence="4" key="1">
    <citation type="submission" date="2025-08" db="UniProtKB">
        <authorList>
            <consortium name="RefSeq"/>
        </authorList>
    </citation>
    <scope>IDENTIFICATION</scope>
    <source>
        <tissue evidence="4">Muscle</tissue>
    </source>
</reference>
<evidence type="ECO:0000256" key="1">
    <source>
        <dbReference type="SAM" id="MobiDB-lite"/>
    </source>
</evidence>
<evidence type="ECO:0000313" key="3">
    <source>
        <dbReference type="Proteomes" id="UP000248484"/>
    </source>
</evidence>
<evidence type="ECO:0000259" key="2">
    <source>
        <dbReference type="PROSITE" id="PS50106"/>
    </source>
</evidence>
<dbReference type="GO" id="GO:0007264">
    <property type="term" value="P:small GTPase-mediated signal transduction"/>
    <property type="evidence" value="ECO:0007669"/>
    <property type="project" value="InterPro"/>
</dbReference>
<dbReference type="Gene3D" id="2.30.42.10">
    <property type="match status" value="1"/>
</dbReference>
<sequence>MRQLEPSHYGLQLRKLVDENVEYSIPAPYEYMQEQVYDEIEVFPLNVYGVQLTKTGGVSDFGLCCCTRAFPSCGFAVTAQVDGHQHLSRIFISDVLPDGLAYGEGLRKGNEIMTLNGEAVSALDLKQMEALFSEKSVELTLTARPPDTKATLCSSWSDSDLFSRDQKGLLPPPNQSQLLEEFLDNFKKDTANDFSNVPDVTTGLKRSQTDGTLDQVSHREMEQPFRSAEQIAALCRGYNDTQTDGMEGPRESQDPPPRPLARHLSDAHRLRKVIQELMDTEKSYVKVTEDAVTISCSPPVTASCMYVGRGLQVSAGDPATHQADACSLKWRAAEGEGERTEELRGLAKIRFPGRFVTKVAFTMETDVLVCHLQSVGREPVPV</sequence>
<dbReference type="RefSeq" id="XP_054943398.1">
    <property type="nucleotide sequence ID" value="XM_055087423.1"/>
</dbReference>
<protein>
    <submittedName>
        <fullName evidence="4">Rho guanine nucleotide exchange factor TIAM2 isoform X1</fullName>
    </submittedName>
</protein>
<dbReference type="PROSITE" id="PS50106">
    <property type="entry name" value="PDZ"/>
    <property type="match status" value="1"/>
</dbReference>
<dbReference type="CTD" id="26230"/>
<dbReference type="InterPro" id="IPR001478">
    <property type="entry name" value="PDZ"/>
</dbReference>
<gene>
    <name evidence="4" type="primary">TIAM2</name>
</gene>
<feature type="region of interest" description="Disordered" evidence="1">
    <location>
        <begin position="241"/>
        <end position="262"/>
    </location>
</feature>
<keyword evidence="3" id="KW-1185">Reference proteome</keyword>
<feature type="domain" description="PDZ" evidence="2">
    <location>
        <begin position="74"/>
        <end position="147"/>
    </location>
</feature>
<organism evidence="3 4">
    <name type="scientific">Physeter macrocephalus</name>
    <name type="common">Sperm whale</name>
    <name type="synonym">Physeter catodon</name>
    <dbReference type="NCBI Taxonomy" id="9755"/>
    <lineage>
        <taxon>Eukaryota</taxon>
        <taxon>Metazoa</taxon>
        <taxon>Chordata</taxon>
        <taxon>Craniata</taxon>
        <taxon>Vertebrata</taxon>
        <taxon>Euteleostomi</taxon>
        <taxon>Mammalia</taxon>
        <taxon>Eutheria</taxon>
        <taxon>Laurasiatheria</taxon>
        <taxon>Artiodactyla</taxon>
        <taxon>Whippomorpha</taxon>
        <taxon>Cetacea</taxon>
        <taxon>Odontoceti</taxon>
        <taxon>Physeteridae</taxon>
        <taxon>Physeter</taxon>
    </lineage>
</organism>
<dbReference type="Pfam" id="PF00595">
    <property type="entry name" value="PDZ"/>
    <property type="match status" value="1"/>
</dbReference>
<evidence type="ECO:0000313" key="4">
    <source>
        <dbReference type="RefSeq" id="XP_054943398.1"/>
    </source>
</evidence>
<dbReference type="GeneID" id="114487029"/>
<name>A0A9W2WWG0_PHYMC</name>
<dbReference type="CDD" id="cd00136">
    <property type="entry name" value="PDZ_canonical"/>
    <property type="match status" value="1"/>
</dbReference>
<dbReference type="InterPro" id="IPR043537">
    <property type="entry name" value="Tiam1/Tiam2/Sif"/>
</dbReference>
<dbReference type="SMART" id="SM00228">
    <property type="entry name" value="PDZ"/>
    <property type="match status" value="1"/>
</dbReference>
<dbReference type="InterPro" id="IPR036034">
    <property type="entry name" value="PDZ_sf"/>
</dbReference>
<dbReference type="OrthoDB" id="8059989at2759"/>
<dbReference type="SUPFAM" id="SSF50156">
    <property type="entry name" value="PDZ domain-like"/>
    <property type="match status" value="1"/>
</dbReference>
<proteinExistence type="predicted"/>
<dbReference type="GO" id="GO:0005085">
    <property type="term" value="F:guanyl-nucleotide exchange factor activity"/>
    <property type="evidence" value="ECO:0007669"/>
    <property type="project" value="InterPro"/>
</dbReference>
<dbReference type="AlphaFoldDB" id="A0A9W2WWG0"/>
<accession>A0A9W2WWG0</accession>
<dbReference type="PANTHER" id="PTHR46001">
    <property type="entry name" value="TIAM (MAMMALIAN TUMOR INVASION AND METASTASIS FACTOR) HOMOLOG"/>
    <property type="match status" value="1"/>
</dbReference>